<sequence length="104" mass="12287">MNDLKIKGWTTIGSRKKGYGKIFFAEMKKFYPYKSLANIFIPTLIIHGTNDDKVSYNDTKEYVRSLKKGRLITIKDGEHGFQDRESDRRIVKEETLNFFLKYLK</sequence>
<name>A0A1F7I9M2_9BACT</name>
<gene>
    <name evidence="2" type="ORF">A3A74_06870</name>
</gene>
<accession>A0A1F7I9M2</accession>
<dbReference type="GO" id="GO:0006508">
    <property type="term" value="P:proteolysis"/>
    <property type="evidence" value="ECO:0007669"/>
    <property type="project" value="InterPro"/>
</dbReference>
<dbReference type="STRING" id="1802055.A3A74_06870"/>
<dbReference type="Gene3D" id="3.40.50.1820">
    <property type="entry name" value="alpha/beta hydrolase"/>
    <property type="match status" value="1"/>
</dbReference>
<organism evidence="2 3">
    <name type="scientific">Candidatus Roizmanbacteria bacterium RIFCSPLOWO2_01_FULL_35_13</name>
    <dbReference type="NCBI Taxonomy" id="1802055"/>
    <lineage>
        <taxon>Bacteria</taxon>
        <taxon>Candidatus Roizmaniibacteriota</taxon>
    </lineage>
</organism>
<comment type="caution">
    <text evidence="2">The sequence shown here is derived from an EMBL/GenBank/DDBJ whole genome shotgun (WGS) entry which is preliminary data.</text>
</comment>
<dbReference type="EMBL" id="MGAF01000039">
    <property type="protein sequence ID" value="OGK40012.1"/>
    <property type="molecule type" value="Genomic_DNA"/>
</dbReference>
<dbReference type="Proteomes" id="UP000179270">
    <property type="component" value="Unassembled WGS sequence"/>
</dbReference>
<evidence type="ECO:0000259" key="1">
    <source>
        <dbReference type="Pfam" id="PF00326"/>
    </source>
</evidence>
<feature type="domain" description="Peptidase S9 prolyl oligopeptidase catalytic" evidence="1">
    <location>
        <begin position="23"/>
        <end position="104"/>
    </location>
</feature>
<dbReference type="SUPFAM" id="SSF53474">
    <property type="entry name" value="alpha/beta-Hydrolases"/>
    <property type="match status" value="1"/>
</dbReference>
<dbReference type="Pfam" id="PF00326">
    <property type="entry name" value="Peptidase_S9"/>
    <property type="match status" value="1"/>
</dbReference>
<dbReference type="InterPro" id="IPR001375">
    <property type="entry name" value="Peptidase_S9_cat"/>
</dbReference>
<dbReference type="GO" id="GO:0008236">
    <property type="term" value="F:serine-type peptidase activity"/>
    <property type="evidence" value="ECO:0007669"/>
    <property type="project" value="InterPro"/>
</dbReference>
<evidence type="ECO:0000313" key="2">
    <source>
        <dbReference type="EMBL" id="OGK40012.1"/>
    </source>
</evidence>
<reference evidence="2 3" key="1">
    <citation type="journal article" date="2016" name="Nat. Commun.">
        <title>Thousands of microbial genomes shed light on interconnected biogeochemical processes in an aquifer system.</title>
        <authorList>
            <person name="Anantharaman K."/>
            <person name="Brown C.T."/>
            <person name="Hug L.A."/>
            <person name="Sharon I."/>
            <person name="Castelle C.J."/>
            <person name="Probst A.J."/>
            <person name="Thomas B.C."/>
            <person name="Singh A."/>
            <person name="Wilkins M.J."/>
            <person name="Karaoz U."/>
            <person name="Brodie E.L."/>
            <person name="Williams K.H."/>
            <person name="Hubbard S.S."/>
            <person name="Banfield J.F."/>
        </authorList>
    </citation>
    <scope>NUCLEOTIDE SEQUENCE [LARGE SCALE GENOMIC DNA]</scope>
</reference>
<dbReference type="AlphaFoldDB" id="A0A1F7I9M2"/>
<proteinExistence type="predicted"/>
<evidence type="ECO:0000313" key="3">
    <source>
        <dbReference type="Proteomes" id="UP000179270"/>
    </source>
</evidence>
<dbReference type="InterPro" id="IPR029058">
    <property type="entry name" value="AB_hydrolase_fold"/>
</dbReference>
<protein>
    <recommendedName>
        <fullName evidence="1">Peptidase S9 prolyl oligopeptidase catalytic domain-containing protein</fullName>
    </recommendedName>
</protein>